<evidence type="ECO:0000256" key="9">
    <source>
        <dbReference type="ARBA" id="ARBA00047899"/>
    </source>
</evidence>
<evidence type="ECO:0000313" key="14">
    <source>
        <dbReference type="Proteomes" id="UP000267096"/>
    </source>
</evidence>
<gene>
    <name evidence="13" type="ORF">ASIM_LOCUS19394</name>
</gene>
<accession>A0A0M3KG94</accession>
<dbReference type="EC" id="2.7.11.1" evidence="2"/>
<dbReference type="EMBL" id="UYRR01037165">
    <property type="protein sequence ID" value="VDK69306.1"/>
    <property type="molecule type" value="Genomic_DNA"/>
</dbReference>
<dbReference type="PANTHER" id="PTHR47167">
    <property type="entry name" value="SERINE/THREONINE-PROTEIN KINASE TAO1-LIKE PROTEIN"/>
    <property type="match status" value="1"/>
</dbReference>
<evidence type="ECO:0000313" key="15">
    <source>
        <dbReference type="WBParaSite" id="ASIM_0002000701-mRNA-1"/>
    </source>
</evidence>
<dbReference type="GO" id="GO:0005737">
    <property type="term" value="C:cytoplasm"/>
    <property type="evidence" value="ECO:0007669"/>
    <property type="project" value="TreeGrafter"/>
</dbReference>
<protein>
    <recommendedName>
        <fullName evidence="2">non-specific serine/threonine protein kinase</fullName>
        <ecNumber evidence="2">2.7.11.1</ecNumber>
    </recommendedName>
</protein>
<evidence type="ECO:0000256" key="5">
    <source>
        <dbReference type="ARBA" id="ARBA00022741"/>
    </source>
</evidence>
<dbReference type="GO" id="GO:0004674">
    <property type="term" value="F:protein serine/threonine kinase activity"/>
    <property type="evidence" value="ECO:0007669"/>
    <property type="project" value="UniProtKB-KW"/>
</dbReference>
<evidence type="ECO:0000256" key="3">
    <source>
        <dbReference type="ARBA" id="ARBA00022527"/>
    </source>
</evidence>
<dbReference type="InterPro" id="IPR000719">
    <property type="entry name" value="Prot_kinase_dom"/>
</dbReference>
<dbReference type="PANTHER" id="PTHR47167:SF4">
    <property type="entry name" value="SERINE_THREONINE-PROTEIN KINASE TAO"/>
    <property type="match status" value="1"/>
</dbReference>
<sequence length="213" mass="24235">MPSQLPAKPGNIKDPALASLFSTKDPEQRFEDLREIGHGSFGAVFFAQDKETNETVAIKKMAYSGKQSNEKWADIIKEVSFLKNISHPNIVDYRACYLKEYTCWLVMEYCIGSAADIVEVHRHPLHECEIAAIIDQTLCGLAYLHNAGRIHRDIKAGNILLTDRGLVKLGSLFQHSCFRFNFQMFYIFGCDSIRLSPMFHMLFPCSVFVFSRS</sequence>
<reference evidence="15" key="1">
    <citation type="submission" date="2017-02" db="UniProtKB">
        <authorList>
            <consortium name="WormBaseParasite"/>
        </authorList>
    </citation>
    <scope>IDENTIFICATION</scope>
</reference>
<dbReference type="Gene3D" id="3.30.200.20">
    <property type="entry name" value="Phosphorylase Kinase, domain 1"/>
    <property type="match status" value="1"/>
</dbReference>
<evidence type="ECO:0000256" key="1">
    <source>
        <dbReference type="ARBA" id="ARBA00008874"/>
    </source>
</evidence>
<dbReference type="Gene3D" id="1.10.510.10">
    <property type="entry name" value="Transferase(Phosphotransferase) domain 1"/>
    <property type="match status" value="1"/>
</dbReference>
<dbReference type="SUPFAM" id="SSF56112">
    <property type="entry name" value="Protein kinase-like (PK-like)"/>
    <property type="match status" value="1"/>
</dbReference>
<comment type="catalytic activity">
    <reaction evidence="10">
        <text>L-seryl-[protein] + ATP = O-phospho-L-seryl-[protein] + ADP + H(+)</text>
        <dbReference type="Rhea" id="RHEA:17989"/>
        <dbReference type="Rhea" id="RHEA-COMP:9863"/>
        <dbReference type="Rhea" id="RHEA-COMP:11604"/>
        <dbReference type="ChEBI" id="CHEBI:15378"/>
        <dbReference type="ChEBI" id="CHEBI:29999"/>
        <dbReference type="ChEBI" id="CHEBI:30616"/>
        <dbReference type="ChEBI" id="CHEBI:83421"/>
        <dbReference type="ChEBI" id="CHEBI:456216"/>
        <dbReference type="EC" id="2.7.11.1"/>
    </reaction>
</comment>
<evidence type="ECO:0000313" key="13">
    <source>
        <dbReference type="EMBL" id="VDK69306.1"/>
    </source>
</evidence>
<evidence type="ECO:0000256" key="2">
    <source>
        <dbReference type="ARBA" id="ARBA00012513"/>
    </source>
</evidence>
<dbReference type="PROSITE" id="PS50011">
    <property type="entry name" value="PROTEIN_KINASE_DOM"/>
    <property type="match status" value="1"/>
</dbReference>
<keyword evidence="6" id="KW-0418">Kinase</keyword>
<dbReference type="InterPro" id="IPR051234">
    <property type="entry name" value="TAO_STE20_kinase"/>
</dbReference>
<keyword evidence="3" id="KW-0723">Serine/threonine-protein kinase</keyword>
<dbReference type="InterPro" id="IPR017441">
    <property type="entry name" value="Protein_kinase_ATP_BS"/>
</dbReference>
<dbReference type="WBParaSite" id="ASIM_0002000701-mRNA-1">
    <property type="protein sequence ID" value="ASIM_0002000701-mRNA-1"/>
    <property type="gene ID" value="ASIM_0002000701"/>
</dbReference>
<feature type="binding site" evidence="11">
    <location>
        <position position="60"/>
    </location>
    <ligand>
        <name>ATP</name>
        <dbReference type="ChEBI" id="CHEBI:30616"/>
    </ligand>
</feature>
<dbReference type="GO" id="GO:0005524">
    <property type="term" value="F:ATP binding"/>
    <property type="evidence" value="ECO:0007669"/>
    <property type="project" value="UniProtKB-UniRule"/>
</dbReference>
<dbReference type="SMART" id="SM00220">
    <property type="entry name" value="S_TKc"/>
    <property type="match status" value="1"/>
</dbReference>
<evidence type="ECO:0000256" key="4">
    <source>
        <dbReference type="ARBA" id="ARBA00022679"/>
    </source>
</evidence>
<dbReference type="OrthoDB" id="10016527at2759"/>
<keyword evidence="4" id="KW-0808">Transferase</keyword>
<evidence type="ECO:0000259" key="12">
    <source>
        <dbReference type="PROSITE" id="PS50011"/>
    </source>
</evidence>
<keyword evidence="8" id="KW-0175">Coiled coil</keyword>
<feature type="domain" description="Protein kinase" evidence="12">
    <location>
        <begin position="30"/>
        <end position="213"/>
    </location>
</feature>
<evidence type="ECO:0000256" key="7">
    <source>
        <dbReference type="ARBA" id="ARBA00022840"/>
    </source>
</evidence>
<dbReference type="Pfam" id="PF00069">
    <property type="entry name" value="Pkinase"/>
    <property type="match status" value="1"/>
</dbReference>
<evidence type="ECO:0000256" key="6">
    <source>
        <dbReference type="ARBA" id="ARBA00022777"/>
    </source>
</evidence>
<keyword evidence="14" id="KW-1185">Reference proteome</keyword>
<dbReference type="FunFam" id="3.30.200.20:FF:000029">
    <property type="entry name" value="Serine/threonine-protein kinase TAO2, putative"/>
    <property type="match status" value="1"/>
</dbReference>
<proteinExistence type="inferred from homology"/>
<organism evidence="15">
    <name type="scientific">Anisakis simplex</name>
    <name type="common">Herring worm</name>
    <dbReference type="NCBI Taxonomy" id="6269"/>
    <lineage>
        <taxon>Eukaryota</taxon>
        <taxon>Metazoa</taxon>
        <taxon>Ecdysozoa</taxon>
        <taxon>Nematoda</taxon>
        <taxon>Chromadorea</taxon>
        <taxon>Rhabditida</taxon>
        <taxon>Spirurina</taxon>
        <taxon>Ascaridomorpha</taxon>
        <taxon>Ascaridoidea</taxon>
        <taxon>Anisakidae</taxon>
        <taxon>Anisakis</taxon>
        <taxon>Anisakis simplex complex</taxon>
    </lineage>
</organism>
<comment type="similarity">
    <text evidence="1">Belongs to the protein kinase superfamily. STE Ser/Thr protein kinase family. STE20 subfamily.</text>
</comment>
<evidence type="ECO:0000256" key="10">
    <source>
        <dbReference type="ARBA" id="ARBA00048679"/>
    </source>
</evidence>
<dbReference type="PROSITE" id="PS00107">
    <property type="entry name" value="PROTEIN_KINASE_ATP"/>
    <property type="match status" value="1"/>
</dbReference>
<reference evidence="13 14" key="2">
    <citation type="submission" date="2018-11" db="EMBL/GenBank/DDBJ databases">
        <authorList>
            <consortium name="Pathogen Informatics"/>
        </authorList>
    </citation>
    <scope>NUCLEOTIDE SEQUENCE [LARGE SCALE GENOMIC DNA]</scope>
</reference>
<dbReference type="InterPro" id="IPR011009">
    <property type="entry name" value="Kinase-like_dom_sf"/>
</dbReference>
<dbReference type="AlphaFoldDB" id="A0A0M3KG94"/>
<keyword evidence="7 11" id="KW-0067">ATP-binding</keyword>
<name>A0A0M3KG94_ANISI</name>
<dbReference type="Proteomes" id="UP000267096">
    <property type="component" value="Unassembled WGS sequence"/>
</dbReference>
<evidence type="ECO:0000256" key="8">
    <source>
        <dbReference type="ARBA" id="ARBA00023054"/>
    </source>
</evidence>
<keyword evidence="5 11" id="KW-0547">Nucleotide-binding</keyword>
<evidence type="ECO:0000256" key="11">
    <source>
        <dbReference type="PROSITE-ProRule" id="PRU10141"/>
    </source>
</evidence>
<comment type="catalytic activity">
    <reaction evidence="9">
        <text>L-threonyl-[protein] + ATP = O-phospho-L-threonyl-[protein] + ADP + H(+)</text>
        <dbReference type="Rhea" id="RHEA:46608"/>
        <dbReference type="Rhea" id="RHEA-COMP:11060"/>
        <dbReference type="Rhea" id="RHEA-COMP:11605"/>
        <dbReference type="ChEBI" id="CHEBI:15378"/>
        <dbReference type="ChEBI" id="CHEBI:30013"/>
        <dbReference type="ChEBI" id="CHEBI:30616"/>
        <dbReference type="ChEBI" id="CHEBI:61977"/>
        <dbReference type="ChEBI" id="CHEBI:456216"/>
        <dbReference type="EC" id="2.7.11.1"/>
    </reaction>
</comment>